<keyword evidence="4" id="KW-0238">DNA-binding</keyword>
<dbReference type="GO" id="GO:0003677">
    <property type="term" value="F:DNA binding"/>
    <property type="evidence" value="ECO:0007669"/>
    <property type="project" value="UniProtKB-KW"/>
</dbReference>
<evidence type="ECO:0008006" key="10">
    <source>
        <dbReference type="Google" id="ProtNLM"/>
    </source>
</evidence>
<reference evidence="8 9" key="1">
    <citation type="submission" date="2017-08" db="EMBL/GenBank/DDBJ databases">
        <title>Infants hospitalized years apart are colonized by the same room-sourced microbial strains.</title>
        <authorList>
            <person name="Brooks B."/>
            <person name="Olm M.R."/>
            <person name="Firek B.A."/>
            <person name="Baker R."/>
            <person name="Thomas B.C."/>
            <person name="Morowitz M.J."/>
            <person name="Banfield J.F."/>
        </authorList>
    </citation>
    <scope>NUCLEOTIDE SEQUENCE [LARGE SCALE GENOMIC DNA]</scope>
    <source>
        <strain evidence="8">S2_003_000_R2_14</strain>
    </source>
</reference>
<dbReference type="EMBL" id="QFQP01000004">
    <property type="protein sequence ID" value="PZR16168.1"/>
    <property type="molecule type" value="Genomic_DNA"/>
</dbReference>
<protein>
    <recommendedName>
        <fullName evidence="10">RNA polymerase sigma factor</fullName>
    </recommendedName>
</protein>
<dbReference type="PANTHER" id="PTHR43133:SF8">
    <property type="entry name" value="RNA POLYMERASE SIGMA FACTOR HI_1459-RELATED"/>
    <property type="match status" value="1"/>
</dbReference>
<dbReference type="AlphaFoldDB" id="A0A2W5V470"/>
<organism evidence="8 9">
    <name type="scientific">Archangium gephyra</name>
    <dbReference type="NCBI Taxonomy" id="48"/>
    <lineage>
        <taxon>Bacteria</taxon>
        <taxon>Pseudomonadati</taxon>
        <taxon>Myxococcota</taxon>
        <taxon>Myxococcia</taxon>
        <taxon>Myxococcales</taxon>
        <taxon>Cystobacterineae</taxon>
        <taxon>Archangiaceae</taxon>
        <taxon>Archangium</taxon>
    </lineage>
</organism>
<feature type="domain" description="RNA polymerase sigma factor 70 region 4 type 2" evidence="7">
    <location>
        <begin position="122"/>
        <end position="168"/>
    </location>
</feature>
<dbReference type="SUPFAM" id="SSF88659">
    <property type="entry name" value="Sigma3 and sigma4 domains of RNA polymerase sigma factors"/>
    <property type="match status" value="1"/>
</dbReference>
<evidence type="ECO:0000259" key="6">
    <source>
        <dbReference type="Pfam" id="PF04542"/>
    </source>
</evidence>
<sequence length="193" mass="21427">MILTGSAIGTGADRLDELERLYQAHGAEIRQAMARLAPELDADDLLQEVFLTAVRKVDDFGRSDVPLAWLYGVAVKIAATRRKTARLRKWLGLQRPDAQTVAVDSPSRTREQRDAQRMLGIALEGLSAAKRDVFVLFELQGLSGEQIAAALGIPVKTVWTRLFHARREVAVTIDRQLLAEARRSGLDVSELKR</sequence>
<evidence type="ECO:0000256" key="5">
    <source>
        <dbReference type="ARBA" id="ARBA00023163"/>
    </source>
</evidence>
<gene>
    <name evidence="8" type="ORF">DI536_07740</name>
</gene>
<evidence type="ECO:0000256" key="3">
    <source>
        <dbReference type="ARBA" id="ARBA00023082"/>
    </source>
</evidence>
<evidence type="ECO:0000259" key="7">
    <source>
        <dbReference type="Pfam" id="PF08281"/>
    </source>
</evidence>
<keyword evidence="2" id="KW-0805">Transcription regulation</keyword>
<dbReference type="InterPro" id="IPR036388">
    <property type="entry name" value="WH-like_DNA-bd_sf"/>
</dbReference>
<evidence type="ECO:0000256" key="1">
    <source>
        <dbReference type="ARBA" id="ARBA00010641"/>
    </source>
</evidence>
<dbReference type="Pfam" id="PF08281">
    <property type="entry name" value="Sigma70_r4_2"/>
    <property type="match status" value="1"/>
</dbReference>
<evidence type="ECO:0000256" key="4">
    <source>
        <dbReference type="ARBA" id="ARBA00023125"/>
    </source>
</evidence>
<feature type="domain" description="RNA polymerase sigma-70 region 2" evidence="6">
    <location>
        <begin position="21"/>
        <end position="82"/>
    </location>
</feature>
<comment type="caution">
    <text evidence="8">The sequence shown here is derived from an EMBL/GenBank/DDBJ whole genome shotgun (WGS) entry which is preliminary data.</text>
</comment>
<dbReference type="InterPro" id="IPR013325">
    <property type="entry name" value="RNA_pol_sigma_r2"/>
</dbReference>
<dbReference type="GO" id="GO:0006352">
    <property type="term" value="P:DNA-templated transcription initiation"/>
    <property type="evidence" value="ECO:0007669"/>
    <property type="project" value="InterPro"/>
</dbReference>
<dbReference type="Pfam" id="PF04542">
    <property type="entry name" value="Sigma70_r2"/>
    <property type="match status" value="1"/>
</dbReference>
<dbReference type="PANTHER" id="PTHR43133">
    <property type="entry name" value="RNA POLYMERASE ECF-TYPE SIGMA FACTO"/>
    <property type="match status" value="1"/>
</dbReference>
<evidence type="ECO:0000313" key="9">
    <source>
        <dbReference type="Proteomes" id="UP000249061"/>
    </source>
</evidence>
<dbReference type="Proteomes" id="UP000249061">
    <property type="component" value="Unassembled WGS sequence"/>
</dbReference>
<keyword evidence="3" id="KW-0731">Sigma factor</keyword>
<accession>A0A2W5V470</accession>
<dbReference type="GO" id="GO:0016987">
    <property type="term" value="F:sigma factor activity"/>
    <property type="evidence" value="ECO:0007669"/>
    <property type="project" value="UniProtKB-KW"/>
</dbReference>
<dbReference type="InterPro" id="IPR039425">
    <property type="entry name" value="RNA_pol_sigma-70-like"/>
</dbReference>
<dbReference type="InterPro" id="IPR013249">
    <property type="entry name" value="RNA_pol_sigma70_r4_t2"/>
</dbReference>
<dbReference type="NCBIfam" id="TIGR02937">
    <property type="entry name" value="sigma70-ECF"/>
    <property type="match status" value="1"/>
</dbReference>
<dbReference type="InterPro" id="IPR014284">
    <property type="entry name" value="RNA_pol_sigma-70_dom"/>
</dbReference>
<name>A0A2W5V470_9BACT</name>
<dbReference type="Gene3D" id="1.10.10.10">
    <property type="entry name" value="Winged helix-like DNA-binding domain superfamily/Winged helix DNA-binding domain"/>
    <property type="match status" value="1"/>
</dbReference>
<dbReference type="InterPro" id="IPR013324">
    <property type="entry name" value="RNA_pol_sigma_r3/r4-like"/>
</dbReference>
<comment type="similarity">
    <text evidence="1">Belongs to the sigma-70 factor family. ECF subfamily.</text>
</comment>
<evidence type="ECO:0000313" key="8">
    <source>
        <dbReference type="EMBL" id="PZR16168.1"/>
    </source>
</evidence>
<dbReference type="InterPro" id="IPR007627">
    <property type="entry name" value="RNA_pol_sigma70_r2"/>
</dbReference>
<evidence type="ECO:0000256" key="2">
    <source>
        <dbReference type="ARBA" id="ARBA00023015"/>
    </source>
</evidence>
<dbReference type="SUPFAM" id="SSF88946">
    <property type="entry name" value="Sigma2 domain of RNA polymerase sigma factors"/>
    <property type="match status" value="1"/>
</dbReference>
<proteinExistence type="inferred from homology"/>
<keyword evidence="5" id="KW-0804">Transcription</keyword>
<dbReference type="Gene3D" id="1.10.1740.10">
    <property type="match status" value="1"/>
</dbReference>